<evidence type="ECO:0000313" key="1">
    <source>
        <dbReference type="Proteomes" id="UP000887576"/>
    </source>
</evidence>
<organism evidence="1 2">
    <name type="scientific">Panagrolaimus sp. JU765</name>
    <dbReference type="NCBI Taxonomy" id="591449"/>
    <lineage>
        <taxon>Eukaryota</taxon>
        <taxon>Metazoa</taxon>
        <taxon>Ecdysozoa</taxon>
        <taxon>Nematoda</taxon>
        <taxon>Chromadorea</taxon>
        <taxon>Rhabditida</taxon>
        <taxon>Tylenchina</taxon>
        <taxon>Panagrolaimomorpha</taxon>
        <taxon>Panagrolaimoidea</taxon>
        <taxon>Panagrolaimidae</taxon>
        <taxon>Panagrolaimus</taxon>
    </lineage>
</organism>
<dbReference type="WBParaSite" id="JU765_v2.g12424.t1">
    <property type="protein sequence ID" value="JU765_v2.g12424.t1"/>
    <property type="gene ID" value="JU765_v2.g12424"/>
</dbReference>
<reference evidence="2" key="1">
    <citation type="submission" date="2022-11" db="UniProtKB">
        <authorList>
            <consortium name="WormBaseParasite"/>
        </authorList>
    </citation>
    <scope>IDENTIFICATION</scope>
</reference>
<proteinExistence type="predicted"/>
<sequence length="821" mass="91502">MDDQHLPESENYKTALDNEFAIILIDERNKNIILTETTTTVVEAEPAVHVAQPNDADVTKTATAVEAEPAVHDAQPLDADVTKTTTVFPAEPVVHDAQPNDADVTKTTTVIEAEPAVHDAQPLDADATKTATAVEAEPAVHDAQPLDATVTKTATVFPAEPVVHDAQPSDAEYVTKTVTVFPAEPVVHDAQPSGADDVAKTATVVEAEPAVHDAQPFYADVTNTATVFPAELAVHVAQVDDPENKLAVTAVTPDQPNFHVSQLIGAEDDSKAASVHPVKFDFCGSAKQGIKNEKTTKASESHSHVCETQKTNDRVSPNVADLAMEKALAKCNVEKKKVKPEIKEEVNILILGHTGVGKSTWINSTVNYMKYPTLEEAQQQEDLFSIIPTCFSVTDENFEIRFIKVGTEQNENNDVENTGQSATQRPNTYVVEADDKLIRLIDTPGIGDTRGITQDRKNLDMILRHISHFNGLHGICILLKPNETRLDIMFQFCIKELLTHLHKSASKNIVFCFTNARSTLYKPGDTMPILKKLLDDMQSGIQINKNTVYCMDNEAFRFLCTLHNGIQYDNDDQKNYSASWDKSVAETKRLFNYVAMQNPHPIRDTMSLNAARNIIINLTRPLADISKNIEMNIAVIEEKEKEIENSKQNIDQLAKKLYVPQITLESTPLDYPITVCTHTDCVVYLPIGTISQTQPYNDSLNDYLEYLINEEKNKVNKTEADRKTLNGLIKMQAAYQEEVKIIEHAMRTEITLVITPEDIKLLEQELYNLPLSGKELKQNMDVEVETQTRMMYSATCYVKPKLLEIGFKNDCICNWLKHRKN</sequence>
<evidence type="ECO:0000313" key="2">
    <source>
        <dbReference type="WBParaSite" id="JU765_v2.g12424.t1"/>
    </source>
</evidence>
<accession>A0AC34Q2Z4</accession>
<dbReference type="Proteomes" id="UP000887576">
    <property type="component" value="Unplaced"/>
</dbReference>
<protein>
    <submittedName>
        <fullName evidence="2">G domain-containing protein</fullName>
    </submittedName>
</protein>
<name>A0AC34Q2Z4_9BILA</name>